<keyword evidence="5" id="KW-1185">Reference proteome</keyword>
<dbReference type="Pfam" id="PF13432">
    <property type="entry name" value="TPR_16"/>
    <property type="match status" value="1"/>
</dbReference>
<comment type="caution">
    <text evidence="4">The sequence shown here is derived from an EMBL/GenBank/DDBJ whole genome shotgun (WGS) entry which is preliminary data.</text>
</comment>
<gene>
    <name evidence="4" type="ORF">GCM10023188_47360</name>
</gene>
<dbReference type="PROSITE" id="PS50005">
    <property type="entry name" value="TPR"/>
    <property type="match status" value="2"/>
</dbReference>
<keyword evidence="2 3" id="KW-0802">TPR repeat</keyword>
<evidence type="ECO:0008006" key="6">
    <source>
        <dbReference type="Google" id="ProtNLM"/>
    </source>
</evidence>
<dbReference type="RefSeq" id="WP_345163293.1">
    <property type="nucleotide sequence ID" value="NZ_BAABHC010000039.1"/>
</dbReference>
<evidence type="ECO:0000256" key="3">
    <source>
        <dbReference type="PROSITE-ProRule" id="PRU00339"/>
    </source>
</evidence>
<evidence type="ECO:0000256" key="1">
    <source>
        <dbReference type="ARBA" id="ARBA00022737"/>
    </source>
</evidence>
<keyword evidence="1" id="KW-0677">Repeat</keyword>
<dbReference type="Proteomes" id="UP001500552">
    <property type="component" value="Unassembled WGS sequence"/>
</dbReference>
<dbReference type="SMART" id="SM00028">
    <property type="entry name" value="TPR"/>
    <property type="match status" value="3"/>
</dbReference>
<dbReference type="PANTHER" id="PTHR44943">
    <property type="entry name" value="CELLULOSE SYNTHASE OPERON PROTEIN C"/>
    <property type="match status" value="1"/>
</dbReference>
<dbReference type="PANTHER" id="PTHR44943:SF8">
    <property type="entry name" value="TPR REPEAT-CONTAINING PROTEIN MJ0263"/>
    <property type="match status" value="1"/>
</dbReference>
<reference evidence="5" key="1">
    <citation type="journal article" date="2019" name="Int. J. Syst. Evol. Microbiol.">
        <title>The Global Catalogue of Microorganisms (GCM) 10K type strain sequencing project: providing services to taxonomists for standard genome sequencing and annotation.</title>
        <authorList>
            <consortium name="The Broad Institute Genomics Platform"/>
            <consortium name="The Broad Institute Genome Sequencing Center for Infectious Disease"/>
            <person name="Wu L."/>
            <person name="Ma J."/>
        </authorList>
    </citation>
    <scope>NUCLEOTIDE SEQUENCE [LARGE SCALE GENOMIC DNA]</scope>
    <source>
        <strain evidence="5">JCM 17926</strain>
    </source>
</reference>
<evidence type="ECO:0000313" key="5">
    <source>
        <dbReference type="Proteomes" id="UP001500552"/>
    </source>
</evidence>
<dbReference type="InterPro" id="IPR011990">
    <property type="entry name" value="TPR-like_helical_dom_sf"/>
</dbReference>
<organism evidence="4 5">
    <name type="scientific">Pontibacter saemangeumensis</name>
    <dbReference type="NCBI Taxonomy" id="1084525"/>
    <lineage>
        <taxon>Bacteria</taxon>
        <taxon>Pseudomonadati</taxon>
        <taxon>Bacteroidota</taxon>
        <taxon>Cytophagia</taxon>
        <taxon>Cytophagales</taxon>
        <taxon>Hymenobacteraceae</taxon>
        <taxon>Pontibacter</taxon>
    </lineage>
</organism>
<dbReference type="SUPFAM" id="SSF48452">
    <property type="entry name" value="TPR-like"/>
    <property type="match status" value="1"/>
</dbReference>
<proteinExistence type="predicted"/>
<dbReference type="InterPro" id="IPR051685">
    <property type="entry name" value="Ycf3/AcsC/BcsC/TPR_MFPF"/>
</dbReference>
<feature type="repeat" description="TPR" evidence="3">
    <location>
        <begin position="167"/>
        <end position="200"/>
    </location>
</feature>
<dbReference type="Pfam" id="PF13181">
    <property type="entry name" value="TPR_8"/>
    <property type="match status" value="1"/>
</dbReference>
<evidence type="ECO:0000313" key="4">
    <source>
        <dbReference type="EMBL" id="GAA4444852.1"/>
    </source>
</evidence>
<dbReference type="EMBL" id="BAABHC010000039">
    <property type="protein sequence ID" value="GAA4444852.1"/>
    <property type="molecule type" value="Genomic_DNA"/>
</dbReference>
<sequence>MVIIHPIDPFLFELFPRAKAANQRIDVLKEEMSAYYTVGPYKPSVTVKDDVVEVRIDTDLIDQQQKEYQEVVSLAERGKYEASKQKLLPLIEKAPHVSEYHRVLGQIYSEQGEQEEAVNALIDALRWDPKNGWALLMMGNIFARYHKDIDTALTYYRQAAKANPEDNITLNNIGAILMQAGRKKEAIDYFLQAKDLDPEYPNTYHALAMAEESEGHLSGAFGYAFSAIKKNTKKDSLYAESLRLAVNLAKRLVQEGEGQRVMQRYTRKLEEQTATRIDTVVDESIATAAKIEFAENYSRDRHIIRYKSSYPAVEHLVMHELVHLDLVTEARKVQKNQLFTTSIVHSKAFDRAMEKDARRLRKQGLPEDSVKGFLSSIFTGLNLQVYNTPIDLFIEDYLYSEFKELRPYQFLSLMGMVQEGIKATTDKTIVSHAPKQVVSASKVYNLVNALHLKDLYGVDFLADFSATPKELRQAEEFMEEFEEYRYDREAAEEYELVQNWADDLELSGFFELVLETSHRKGRSPEEVVSEMEESGMNLGEADPYEEERMKTFLEQHQGKDLNMAVVMYMVDALKYFQMLSKEEVKVIAHEVAMKGMYGITPEKKDYTLPKIPGKTFTGYHLLAYYYVSWAIAEPEFLPQLQLPFDREYIVARQLEKEK</sequence>
<evidence type="ECO:0000256" key="2">
    <source>
        <dbReference type="ARBA" id="ARBA00022803"/>
    </source>
</evidence>
<dbReference type="InterPro" id="IPR019734">
    <property type="entry name" value="TPR_rpt"/>
</dbReference>
<name>A0ABP8M7M0_9BACT</name>
<accession>A0ABP8M7M0</accession>
<dbReference type="Gene3D" id="1.25.40.10">
    <property type="entry name" value="Tetratricopeptide repeat domain"/>
    <property type="match status" value="1"/>
</dbReference>
<protein>
    <recommendedName>
        <fullName evidence="6">Tetratricopeptide repeat-containing protein</fullName>
    </recommendedName>
</protein>
<feature type="repeat" description="TPR" evidence="3">
    <location>
        <begin position="98"/>
        <end position="131"/>
    </location>
</feature>